<feature type="compositionally biased region" description="Low complexity" evidence="1">
    <location>
        <begin position="61"/>
        <end position="70"/>
    </location>
</feature>
<feature type="compositionally biased region" description="Basic and acidic residues" evidence="1">
    <location>
        <begin position="427"/>
        <end position="448"/>
    </location>
</feature>
<protein>
    <submittedName>
        <fullName evidence="2">Uncharacterized protein</fullName>
    </submittedName>
</protein>
<feature type="compositionally biased region" description="Pro residues" evidence="1">
    <location>
        <begin position="71"/>
        <end position="90"/>
    </location>
</feature>
<dbReference type="EMBL" id="JH159158">
    <property type="protein sequence ID" value="EGZ10903.1"/>
    <property type="molecule type" value="Genomic_DNA"/>
</dbReference>
<evidence type="ECO:0000313" key="3">
    <source>
        <dbReference type="Proteomes" id="UP000002640"/>
    </source>
</evidence>
<proteinExistence type="predicted"/>
<feature type="compositionally biased region" description="Acidic residues" evidence="1">
    <location>
        <begin position="142"/>
        <end position="159"/>
    </location>
</feature>
<sequence>MQTPPTTSTAPTSRAAAPTVQPAQPPALPLPACATSSAASPSLRNLQRCLSQPAQPPALPLPASQPATSAPSPPATAPSPPATAPSPPATTSPSQALTQPATTSPSTPLTQPVTAPLVARRRGADKAPDSADESVCGVDPTDISDSEVNEDSSDEDFTPDSEATTSNRSWQRASSEAEEEEDISIFLNDASPRARVTEGKARELEFLLCSLDQMTKQERTTSLYTLLAVLMQTPTVERKRRRGDREKFPYILPYVGHVCRPTFAFCYGVVPISLQRYKMRIRDGNMSIKTHGNRRNTHAAQVNVDWLVKWFQSFAEEVGEVMAVRCPAKKWARRAPEEEGAEMDVGGRRYSTLLPAHFTRDTIYDEVHKFVEAGLRVREPARSTMRKLLTLHCPTIRIRSPRSNVRDVCSIYHAGMRGGVTSAKTEALGRHTESARRMRREYKTDKTSTDANPAVIAQDEEAWIAGMKKYLMGEVTEDEARSYGNIAADYEIDCDNLLFYCPLSKKSESDAPISGSVIASTGEASSRLRRNTSVNVLIARRGNTKLLIWVDLFTGYMIAKASDHDRKPGFMADFFRAFNKILGMRQRMFVEDLNQRDWDEYAERLTFTINTAQDRIRGDSPFYLVHEWDPGSTLEATIPLGNTRTQDRDPRRWRYRIQKHYDQTRSQVNARLREAITDRADRHYGRVRSHPIATESQVWLYLDRVKEGYTRKLAHLWHGPFRVAEKINEYIMKLQIAGTDYNLFPIVHVSKLELVKDFPDRLLIALTVNEADRLDFDEGLLPEVSWVPDRDANEYEPDWVDEGDLNCEALLHEFIRDRVNRNRFSAIQSHGRVRSDRQGELVVLNLLRSRGIGQAEWSWGRSRYWFRQGSTGYDTWIPVYGITQCVTEESAPSVTETGPSRSTLFMILVDSRVGITLHSDRPVLSMKCQIEEDAAPSIQVENRAGISAGTISANPRPIEMYRENVESLIESESTGQMAIEIE</sequence>
<evidence type="ECO:0000313" key="2">
    <source>
        <dbReference type="EMBL" id="EGZ10903.1"/>
    </source>
</evidence>
<reference evidence="2 3" key="1">
    <citation type="journal article" date="2006" name="Science">
        <title>Phytophthora genome sequences uncover evolutionary origins and mechanisms of pathogenesis.</title>
        <authorList>
            <person name="Tyler B.M."/>
            <person name="Tripathy S."/>
            <person name="Zhang X."/>
            <person name="Dehal P."/>
            <person name="Jiang R.H."/>
            <person name="Aerts A."/>
            <person name="Arredondo F.D."/>
            <person name="Baxter L."/>
            <person name="Bensasson D."/>
            <person name="Beynon J.L."/>
            <person name="Chapman J."/>
            <person name="Damasceno C.M."/>
            <person name="Dorrance A.E."/>
            <person name="Dou D."/>
            <person name="Dickerman A.W."/>
            <person name="Dubchak I.L."/>
            <person name="Garbelotto M."/>
            <person name="Gijzen M."/>
            <person name="Gordon S.G."/>
            <person name="Govers F."/>
            <person name="Grunwald N.J."/>
            <person name="Huang W."/>
            <person name="Ivors K.L."/>
            <person name="Jones R.W."/>
            <person name="Kamoun S."/>
            <person name="Krampis K."/>
            <person name="Lamour K.H."/>
            <person name="Lee M.K."/>
            <person name="McDonald W.H."/>
            <person name="Medina M."/>
            <person name="Meijer H.J."/>
            <person name="Nordberg E.K."/>
            <person name="Maclean D.J."/>
            <person name="Ospina-Giraldo M.D."/>
            <person name="Morris P.F."/>
            <person name="Phuntumart V."/>
            <person name="Putnam N.H."/>
            <person name="Rash S."/>
            <person name="Rose J.K."/>
            <person name="Sakihama Y."/>
            <person name="Salamov A.A."/>
            <person name="Savidor A."/>
            <person name="Scheuring C.F."/>
            <person name="Smith B.M."/>
            <person name="Sobral B.W."/>
            <person name="Terry A."/>
            <person name="Torto-Alalibo T.A."/>
            <person name="Win J."/>
            <person name="Xu Z."/>
            <person name="Zhang H."/>
            <person name="Grigoriev I.V."/>
            <person name="Rokhsar D.S."/>
            <person name="Boore J.L."/>
        </authorList>
    </citation>
    <scope>NUCLEOTIDE SEQUENCE [LARGE SCALE GENOMIC DNA]</scope>
    <source>
        <strain evidence="2 3">P6497</strain>
    </source>
</reference>
<dbReference type="Proteomes" id="UP000002640">
    <property type="component" value="Unassembled WGS sequence"/>
</dbReference>
<organism evidence="2 3">
    <name type="scientific">Phytophthora sojae (strain P6497)</name>
    <name type="common">Soybean stem and root rot agent</name>
    <name type="synonym">Phytophthora megasperma f. sp. glycines</name>
    <dbReference type="NCBI Taxonomy" id="1094619"/>
    <lineage>
        <taxon>Eukaryota</taxon>
        <taxon>Sar</taxon>
        <taxon>Stramenopiles</taxon>
        <taxon>Oomycota</taxon>
        <taxon>Peronosporomycetes</taxon>
        <taxon>Peronosporales</taxon>
        <taxon>Peronosporaceae</taxon>
        <taxon>Phytophthora</taxon>
    </lineage>
</organism>
<name>G5A1V5_PHYSP</name>
<gene>
    <name evidence="2" type="ORF">PHYSODRAFT_337674</name>
</gene>
<keyword evidence="3" id="KW-1185">Reference proteome</keyword>
<dbReference type="PRINTS" id="PR01217">
    <property type="entry name" value="PRICHEXTENSN"/>
</dbReference>
<dbReference type="AlphaFoldDB" id="G5A1V5"/>
<dbReference type="InParanoid" id="G5A1V5"/>
<dbReference type="PANTHER" id="PTHR34415">
    <property type="entry name" value="INTEGRASE CATALYTIC DOMAIN-CONTAINING PROTEIN"/>
    <property type="match status" value="1"/>
</dbReference>
<feature type="region of interest" description="Disordered" evidence="1">
    <location>
        <begin position="424"/>
        <end position="450"/>
    </location>
</feature>
<feature type="compositionally biased region" description="Low complexity" evidence="1">
    <location>
        <begin position="30"/>
        <end position="42"/>
    </location>
</feature>
<dbReference type="GeneID" id="20647426"/>
<accession>G5A1V5</accession>
<feature type="compositionally biased region" description="Polar residues" evidence="1">
    <location>
        <begin position="99"/>
        <end position="113"/>
    </location>
</feature>
<dbReference type="KEGG" id="psoj:PHYSODRAFT_337674"/>
<feature type="compositionally biased region" description="Low complexity" evidence="1">
    <location>
        <begin position="1"/>
        <end position="22"/>
    </location>
</feature>
<feature type="region of interest" description="Disordered" evidence="1">
    <location>
        <begin position="1"/>
        <end position="181"/>
    </location>
</feature>
<dbReference type="RefSeq" id="XP_009533648.1">
    <property type="nucleotide sequence ID" value="XM_009535353.1"/>
</dbReference>
<dbReference type="PANTHER" id="PTHR34415:SF1">
    <property type="entry name" value="INTEGRASE CATALYTIC DOMAIN-CONTAINING PROTEIN"/>
    <property type="match status" value="1"/>
</dbReference>
<evidence type="ECO:0000256" key="1">
    <source>
        <dbReference type="SAM" id="MobiDB-lite"/>
    </source>
</evidence>
<feature type="compositionally biased region" description="Polar residues" evidence="1">
    <location>
        <begin position="161"/>
        <end position="172"/>
    </location>
</feature>